<dbReference type="RefSeq" id="WP_221521619.1">
    <property type="nucleotide sequence ID" value="NZ_JACHJV010000001.1"/>
</dbReference>
<protein>
    <recommendedName>
        <fullName evidence="1">VOC domain-containing protein</fullName>
    </recommendedName>
</protein>
<name>A0A7W7VXQ9_KITKI</name>
<dbReference type="SUPFAM" id="SSF54593">
    <property type="entry name" value="Glyoxalase/Bleomycin resistance protein/Dihydroxybiphenyl dioxygenase"/>
    <property type="match status" value="1"/>
</dbReference>
<dbReference type="PANTHER" id="PTHR36503">
    <property type="entry name" value="BLR2520 PROTEIN"/>
    <property type="match status" value="1"/>
</dbReference>
<dbReference type="InterPro" id="IPR037523">
    <property type="entry name" value="VOC_core"/>
</dbReference>
<accession>A0A7W7VXQ9</accession>
<dbReference type="InterPro" id="IPR004360">
    <property type="entry name" value="Glyas_Fos-R_dOase_dom"/>
</dbReference>
<dbReference type="Gene3D" id="3.10.180.10">
    <property type="entry name" value="2,3-Dihydroxybiphenyl 1,2-Dioxygenase, domain 1"/>
    <property type="match status" value="1"/>
</dbReference>
<evidence type="ECO:0000313" key="3">
    <source>
        <dbReference type="Proteomes" id="UP000540506"/>
    </source>
</evidence>
<evidence type="ECO:0000313" key="2">
    <source>
        <dbReference type="EMBL" id="MBB4925860.1"/>
    </source>
</evidence>
<keyword evidence="3" id="KW-1185">Reference proteome</keyword>
<organism evidence="2 3">
    <name type="scientific">Kitasatospora kifunensis</name>
    <name type="common">Streptomyces kifunensis</name>
    <dbReference type="NCBI Taxonomy" id="58351"/>
    <lineage>
        <taxon>Bacteria</taxon>
        <taxon>Bacillati</taxon>
        <taxon>Actinomycetota</taxon>
        <taxon>Actinomycetes</taxon>
        <taxon>Kitasatosporales</taxon>
        <taxon>Streptomycetaceae</taxon>
        <taxon>Kitasatospora</taxon>
    </lineage>
</organism>
<dbReference type="PROSITE" id="PS51819">
    <property type="entry name" value="VOC"/>
    <property type="match status" value="1"/>
</dbReference>
<dbReference type="EMBL" id="JACHJV010000001">
    <property type="protein sequence ID" value="MBB4925860.1"/>
    <property type="molecule type" value="Genomic_DNA"/>
</dbReference>
<comment type="caution">
    <text evidence="2">The sequence shown here is derived from an EMBL/GenBank/DDBJ whole genome shotgun (WGS) entry which is preliminary data.</text>
</comment>
<sequence>MTTSNEGAPRVPARISIITLGVSDLATSIAFYQALGWQLSAASNEQIAWFRTVDSALGLFPAEELAADAGIPAGGEPAFRGVTLAINLESPKAVDEAFEVAVAAGAGVVKPAAETSWGGYSGYFEDPDGHLWEVAHNPGFPFTEAGQLDLP</sequence>
<reference evidence="2 3" key="1">
    <citation type="submission" date="2020-08" db="EMBL/GenBank/DDBJ databases">
        <title>Sequencing the genomes of 1000 actinobacteria strains.</title>
        <authorList>
            <person name="Klenk H.-P."/>
        </authorList>
    </citation>
    <scope>NUCLEOTIDE SEQUENCE [LARGE SCALE GENOMIC DNA]</scope>
    <source>
        <strain evidence="2 3">DSM 41654</strain>
    </source>
</reference>
<dbReference type="PANTHER" id="PTHR36503:SF1">
    <property type="entry name" value="BLR2520 PROTEIN"/>
    <property type="match status" value="1"/>
</dbReference>
<dbReference type="Proteomes" id="UP000540506">
    <property type="component" value="Unassembled WGS sequence"/>
</dbReference>
<dbReference type="InterPro" id="IPR029068">
    <property type="entry name" value="Glyas_Bleomycin-R_OHBP_Dase"/>
</dbReference>
<feature type="domain" description="VOC" evidence="1">
    <location>
        <begin position="14"/>
        <end position="137"/>
    </location>
</feature>
<dbReference type="AlphaFoldDB" id="A0A7W7VXQ9"/>
<evidence type="ECO:0000259" key="1">
    <source>
        <dbReference type="PROSITE" id="PS51819"/>
    </source>
</evidence>
<proteinExistence type="predicted"/>
<gene>
    <name evidence="2" type="ORF">FHR34_004853</name>
</gene>
<dbReference type="Pfam" id="PF00903">
    <property type="entry name" value="Glyoxalase"/>
    <property type="match status" value="1"/>
</dbReference>